<evidence type="ECO:0000313" key="10">
    <source>
        <dbReference type="EMBL" id="PIR94515.1"/>
    </source>
</evidence>
<keyword evidence="8" id="KW-0812">Transmembrane</keyword>
<evidence type="ECO:0000256" key="7">
    <source>
        <dbReference type="ARBA" id="ARBA00023136"/>
    </source>
</evidence>
<feature type="transmembrane region" description="Helical" evidence="8">
    <location>
        <begin position="280"/>
        <end position="302"/>
    </location>
</feature>
<dbReference type="Pfam" id="PF00672">
    <property type="entry name" value="HAMP"/>
    <property type="match status" value="1"/>
</dbReference>
<dbReference type="SUPFAM" id="SSF158472">
    <property type="entry name" value="HAMP domain-like"/>
    <property type="match status" value="1"/>
</dbReference>
<feature type="domain" description="HAMP" evidence="9">
    <location>
        <begin position="303"/>
        <end position="352"/>
    </location>
</feature>
<evidence type="ECO:0000256" key="1">
    <source>
        <dbReference type="ARBA" id="ARBA00000085"/>
    </source>
</evidence>
<dbReference type="AlphaFoldDB" id="A0A2H0V618"/>
<dbReference type="InterPro" id="IPR003660">
    <property type="entry name" value="HAMP_dom"/>
</dbReference>
<keyword evidence="5" id="KW-0808">Transferase</keyword>
<protein>
    <recommendedName>
        <fullName evidence="3">histidine kinase</fullName>
        <ecNumber evidence="3">2.7.13.3</ecNumber>
    </recommendedName>
</protein>
<comment type="catalytic activity">
    <reaction evidence="1">
        <text>ATP + protein L-histidine = ADP + protein N-phospho-L-histidine.</text>
        <dbReference type="EC" id="2.7.13.3"/>
    </reaction>
</comment>
<evidence type="ECO:0000256" key="6">
    <source>
        <dbReference type="ARBA" id="ARBA00022777"/>
    </source>
</evidence>
<dbReference type="Gene3D" id="3.30.450.20">
    <property type="entry name" value="PAS domain"/>
    <property type="match status" value="2"/>
</dbReference>
<comment type="caution">
    <text evidence="10">The sequence shown here is derived from an EMBL/GenBank/DDBJ whole genome shotgun (WGS) entry which is preliminary data.</text>
</comment>
<gene>
    <name evidence="10" type="ORF">COT97_01045</name>
</gene>
<dbReference type="GO" id="GO:0000155">
    <property type="term" value="F:phosphorelay sensor kinase activity"/>
    <property type="evidence" value="ECO:0007669"/>
    <property type="project" value="TreeGrafter"/>
</dbReference>
<sequence length="365" mass="40512">MKQRYKVLVLFLLISLIPLIMSVGWGVYTVKKAQDQGFSFLQTQITRAISNNLSLYFQQKIENASIQVVQDGISDISSDQQKFILSGLIAKDPTIVEASVVNRGGIEKNKIVNSKTPTDFVLTNRNVVNEQFFQVNREGKYFIDAIETQAGGKTVLIASPILSSDGEFLGSLLTRLYLTDVEAIINQVKQTGYGYAYVVDGGKNLLLTTDNIDIDQINIGLSVFASEKSYQDFQVTGEAHYNGLQGDLVTGTIDKIPTMDWWVVVEWPVSDMFDVIKVNLVQLAILSLIVLLIAAVISLVFVNRVNNQLNQVIEGAKVIDKGNLKFRIKAPTNDELEDLSTAINNLADKLERCKPESEDKPVQTD</sequence>
<evidence type="ECO:0000313" key="11">
    <source>
        <dbReference type="Proteomes" id="UP000229901"/>
    </source>
</evidence>
<keyword evidence="4" id="KW-0597">Phosphoprotein</keyword>
<dbReference type="InterPro" id="IPR054513">
    <property type="entry name" value="Dret_0059-like_sensor"/>
</dbReference>
<dbReference type="PROSITE" id="PS50885">
    <property type="entry name" value="HAMP"/>
    <property type="match status" value="1"/>
</dbReference>
<dbReference type="Pfam" id="PF22309">
    <property type="entry name" value="HK-GC-Chemotax_sensor"/>
    <property type="match status" value="1"/>
</dbReference>
<dbReference type="PANTHER" id="PTHR45528:SF10">
    <property type="entry name" value="METHYL-ACCEPTING CHEMOTAXIS PROTEIN"/>
    <property type="match status" value="1"/>
</dbReference>
<accession>A0A2H0V618</accession>
<proteinExistence type="predicted"/>
<keyword evidence="7 8" id="KW-0472">Membrane</keyword>
<evidence type="ECO:0000259" key="9">
    <source>
        <dbReference type="PROSITE" id="PS50885"/>
    </source>
</evidence>
<evidence type="ECO:0000256" key="4">
    <source>
        <dbReference type="ARBA" id="ARBA00022553"/>
    </source>
</evidence>
<comment type="subcellular location">
    <subcellularLocation>
        <location evidence="2">Membrane</location>
        <topology evidence="2">Multi-pass membrane protein</topology>
    </subcellularLocation>
</comment>
<name>A0A2H0V618_9BACT</name>
<dbReference type="CDD" id="cd06225">
    <property type="entry name" value="HAMP"/>
    <property type="match status" value="1"/>
</dbReference>
<evidence type="ECO:0000256" key="3">
    <source>
        <dbReference type="ARBA" id="ARBA00012438"/>
    </source>
</evidence>
<dbReference type="Proteomes" id="UP000229901">
    <property type="component" value="Unassembled WGS sequence"/>
</dbReference>
<dbReference type="CDD" id="cd18773">
    <property type="entry name" value="PDC1_HK_sensor"/>
    <property type="match status" value="1"/>
</dbReference>
<dbReference type="EC" id="2.7.13.3" evidence="3"/>
<evidence type="ECO:0000256" key="8">
    <source>
        <dbReference type="SAM" id="Phobius"/>
    </source>
</evidence>
<organism evidence="10 11">
    <name type="scientific">Candidatus Falkowbacteria bacterium CG10_big_fil_rev_8_21_14_0_10_39_11</name>
    <dbReference type="NCBI Taxonomy" id="1974565"/>
    <lineage>
        <taxon>Bacteria</taxon>
        <taxon>Candidatus Falkowiibacteriota</taxon>
    </lineage>
</organism>
<dbReference type="InterPro" id="IPR050398">
    <property type="entry name" value="HssS/ArlS-like"/>
</dbReference>
<evidence type="ECO:0000256" key="5">
    <source>
        <dbReference type="ARBA" id="ARBA00022679"/>
    </source>
</evidence>
<evidence type="ECO:0000256" key="2">
    <source>
        <dbReference type="ARBA" id="ARBA00004141"/>
    </source>
</evidence>
<keyword evidence="6" id="KW-0418">Kinase</keyword>
<dbReference type="EMBL" id="PFAP01000004">
    <property type="protein sequence ID" value="PIR94515.1"/>
    <property type="molecule type" value="Genomic_DNA"/>
</dbReference>
<reference evidence="11" key="1">
    <citation type="submission" date="2017-09" db="EMBL/GenBank/DDBJ databases">
        <title>Depth-based differentiation of microbial function through sediment-hosted aquifers and enrichment of novel symbionts in the deep terrestrial subsurface.</title>
        <authorList>
            <person name="Probst A.J."/>
            <person name="Ladd B."/>
            <person name="Jarett J.K."/>
            <person name="Geller-Mcgrath D.E."/>
            <person name="Sieber C.M.K."/>
            <person name="Emerson J.B."/>
            <person name="Anantharaman K."/>
            <person name="Thomas B.C."/>
            <person name="Malmstrom R."/>
            <person name="Stieglmeier M."/>
            <person name="Klingl A."/>
            <person name="Woyke T."/>
            <person name="Ryan C.M."/>
            <person name="Banfield J.F."/>
        </authorList>
    </citation>
    <scope>NUCLEOTIDE SEQUENCE [LARGE SCALE GENOMIC DNA]</scope>
</reference>
<dbReference type="PANTHER" id="PTHR45528">
    <property type="entry name" value="SENSOR HISTIDINE KINASE CPXA"/>
    <property type="match status" value="1"/>
</dbReference>
<dbReference type="Gene3D" id="6.10.340.10">
    <property type="match status" value="1"/>
</dbReference>
<dbReference type="SMART" id="SM00304">
    <property type="entry name" value="HAMP"/>
    <property type="match status" value="1"/>
</dbReference>
<dbReference type="GO" id="GO:0005886">
    <property type="term" value="C:plasma membrane"/>
    <property type="evidence" value="ECO:0007669"/>
    <property type="project" value="TreeGrafter"/>
</dbReference>
<keyword evidence="8" id="KW-1133">Transmembrane helix</keyword>